<evidence type="ECO:0000313" key="2">
    <source>
        <dbReference type="EMBL" id="CCC93366.1"/>
    </source>
</evidence>
<dbReference type="PANTHER" id="PTHR19327:SF0">
    <property type="entry name" value="GOLGIN SUBFAMILY A MEMBER 4"/>
    <property type="match status" value="1"/>
</dbReference>
<dbReference type="EMBL" id="HE575323">
    <property type="protein sequence ID" value="CCC93366.1"/>
    <property type="molecule type" value="Genomic_DNA"/>
</dbReference>
<keyword evidence="1" id="KW-0175">Coiled coil</keyword>
<gene>
    <name evidence="2" type="ORF">TCIL3000_10_1250</name>
</gene>
<feature type="coiled-coil region" evidence="1">
    <location>
        <begin position="25"/>
        <end position="150"/>
    </location>
</feature>
<dbReference type="AlphaFoldDB" id="G0UVF1"/>
<name>G0UVF1_TRYCI</name>
<reference evidence="2" key="1">
    <citation type="journal article" date="2012" name="Proc. Natl. Acad. Sci. U.S.A.">
        <title>Antigenic diversity is generated by distinct evolutionary mechanisms in African trypanosome species.</title>
        <authorList>
            <person name="Jackson A.P."/>
            <person name="Berry A."/>
            <person name="Aslett M."/>
            <person name="Allison H.C."/>
            <person name="Burton P."/>
            <person name="Vavrova-Anderson J."/>
            <person name="Brown R."/>
            <person name="Browne H."/>
            <person name="Corton N."/>
            <person name="Hauser H."/>
            <person name="Gamble J."/>
            <person name="Gilderthorp R."/>
            <person name="Marcello L."/>
            <person name="McQuillan J."/>
            <person name="Otto T.D."/>
            <person name="Quail M.A."/>
            <person name="Sanders M.J."/>
            <person name="van Tonder A."/>
            <person name="Ginger M.L."/>
            <person name="Field M.C."/>
            <person name="Barry J.D."/>
            <person name="Hertz-Fowler C."/>
            <person name="Berriman M."/>
        </authorList>
    </citation>
    <scope>NUCLEOTIDE SEQUENCE</scope>
    <source>
        <strain evidence="2">IL3000</strain>
    </source>
</reference>
<feature type="non-terminal residue" evidence="2">
    <location>
        <position position="1"/>
    </location>
</feature>
<evidence type="ECO:0000256" key="1">
    <source>
        <dbReference type="SAM" id="Coils"/>
    </source>
</evidence>
<protein>
    <submittedName>
        <fullName evidence="2">Uncharacterized protein TCIL3000_10_1250</fullName>
    </submittedName>
</protein>
<dbReference type="PANTHER" id="PTHR19327">
    <property type="entry name" value="GOLGIN"/>
    <property type="match status" value="1"/>
</dbReference>
<proteinExistence type="predicted"/>
<dbReference type="Gene3D" id="1.10.287.1490">
    <property type="match status" value="1"/>
</dbReference>
<organism evidence="2">
    <name type="scientific">Trypanosoma congolense (strain IL3000)</name>
    <dbReference type="NCBI Taxonomy" id="1068625"/>
    <lineage>
        <taxon>Eukaryota</taxon>
        <taxon>Discoba</taxon>
        <taxon>Euglenozoa</taxon>
        <taxon>Kinetoplastea</taxon>
        <taxon>Metakinetoplastina</taxon>
        <taxon>Trypanosomatida</taxon>
        <taxon>Trypanosomatidae</taxon>
        <taxon>Trypanosoma</taxon>
        <taxon>Nannomonas</taxon>
    </lineage>
</organism>
<sequence>KDQIDRLHCHLEQRESVILRLTGEVQEATAATNRIREENKQLKNDREALQKDKAMLVLEHERSSQEMNEQKFQLQELKELLKESNDEPRDLYRQVDELREAEMKLADENSYLRQVKSQLENENLHLQRVNAELRDALDTIQTKIQVAQESSANSFQEEVVHRWEAGNESASYTNTTDVVDCPCGHSTSCGHDKKQPVVHVMTTHLDRTQRCSNELENHKNKQEQQVVGTLFYNPFASMEADDDASFLVRNEDDCDVLGLTIAPYKTEPPPERIAEHDELLRQKLEEAAAAGSGESVNSLREAIEQLRSSSPDGGRPREDLEAVANELLNVLLSTMNYCDRSWRRPRPLAVVRVLIVSVRPMSNMQLHEMEERHREELEAVASEAAERIAEHDELLRQKLEEAAAVGSGESVNSLREANEQLKAQLHEMEERHREELEAVASEAAERIAEHDELLRQKLEEAAAVGSGESINSLREANEQLKAQLHEMEERHREELEAVASEAAERIAEHDELLRQKLEEAAAVGSGESVNSLREANEQLRMQLHEMEERHREELEAVASEAAERIAEHDELLRQKLEEAAAVGSGESINRDLHFTTAGDIPKLSSVFDCDDVRRELLCSTLSGSSCADAFSDKVLSTVCLLMDLRAETCVSYQYLLRHFMVIYRKLICRCLLFENAATDALTEGDRQCQEFVAIVNNAETEHEQLLCQNRQLEEEVRSLKIAKEELELRHSQINGEHEETVRDICEKLKASRRELEVVKLENAAAIHKVDLLETENANVSHLFSEMKKTAAGVEDEQRREIVRLQEALREKSRSSREILECTERQLAAALVQVDQYKINVEDLEKKIRSSQEELDYIVSRLERAESERETQETKLFETTHQLQTFRQQSCAAEEASRRHAEHLSKTIEELQEVNAQLRESSSRQQRTLDSLRGQLAESELQLEALRARIKRQEDDAQHMHGRVIELESAGTLQVEESSAALQAAELRIASLEPSKAALQEELDQQQKKYHALQGDYHELESQLRQSADAYHCSEQQLKCRIQQLLEQVDAQEKELRRVKEMYSSLLANGCMSTQDRHVEGHGDGEFSCNPEVVTKR</sequence>
<feature type="coiled-coil region" evidence="1">
    <location>
        <begin position="794"/>
        <end position="962"/>
    </location>
</feature>
<feature type="coiled-coil region" evidence="1">
    <location>
        <begin position="995"/>
        <end position="1068"/>
    </location>
</feature>
<accession>G0UVF1</accession>
<feature type="coiled-coil region" evidence="1">
    <location>
        <begin position="367"/>
        <end position="578"/>
    </location>
</feature>
<feature type="coiled-coil region" evidence="1">
    <location>
        <begin position="695"/>
        <end position="736"/>
    </location>
</feature>